<sequence>MCRVAIREYEDSDWLVTCSIHDRARAIELKGTCDEKAFVPLAEDVNDLESFTLSQKFVACINEQVVGFVGIRDCEVTWLYVDPNEFHKGIGRQLLKHGLEKIRDKAETYVLEGNLYARNLYESEGFKVITKFNSHSM</sequence>
<dbReference type="CDD" id="cd04301">
    <property type="entry name" value="NAT_SF"/>
    <property type="match status" value="1"/>
</dbReference>
<dbReference type="SUPFAM" id="SSF55729">
    <property type="entry name" value="Acyl-CoA N-acyltransferases (Nat)"/>
    <property type="match status" value="1"/>
</dbReference>
<dbReference type="PROSITE" id="PS51186">
    <property type="entry name" value="GNAT"/>
    <property type="match status" value="1"/>
</dbReference>
<dbReference type="Proteomes" id="UP000473008">
    <property type="component" value="Unassembled WGS sequence"/>
</dbReference>
<evidence type="ECO:0000313" key="2">
    <source>
        <dbReference type="EMBL" id="NGN96568.1"/>
    </source>
</evidence>
<dbReference type="InterPro" id="IPR016181">
    <property type="entry name" value="Acyl_CoA_acyltransferase"/>
</dbReference>
<dbReference type="RefSeq" id="WP_165011640.1">
    <property type="nucleotide sequence ID" value="NZ_JAALDL010000001.1"/>
</dbReference>
<protein>
    <submittedName>
        <fullName evidence="2">GNAT family N-acetyltransferase</fullName>
    </submittedName>
</protein>
<name>A0A6M1RG48_9GAMM</name>
<dbReference type="AlphaFoldDB" id="A0A6M1RG48"/>
<keyword evidence="2" id="KW-0808">Transferase</keyword>
<gene>
    <name evidence="2" type="ORF">G5S52_02525</name>
</gene>
<keyword evidence="3" id="KW-1185">Reference proteome</keyword>
<comment type="caution">
    <text evidence="2">The sequence shown here is derived from an EMBL/GenBank/DDBJ whole genome shotgun (WGS) entry which is preliminary data.</text>
</comment>
<evidence type="ECO:0000259" key="1">
    <source>
        <dbReference type="PROSITE" id="PS51186"/>
    </source>
</evidence>
<accession>A0A6M1RG48</accession>
<dbReference type="Pfam" id="PF13508">
    <property type="entry name" value="Acetyltransf_7"/>
    <property type="match status" value="1"/>
</dbReference>
<proteinExistence type="predicted"/>
<reference evidence="2 3" key="1">
    <citation type="submission" date="2020-02" db="EMBL/GenBank/DDBJ databases">
        <title>The draft genome of Grimontia sedimenta sp. nov., isolated from benthic sediments near coral reefs south of Kuwait.</title>
        <authorList>
            <person name="Mahmoud H.M."/>
            <person name="Jose L."/>
            <person name="Eapen S."/>
        </authorList>
    </citation>
    <scope>NUCLEOTIDE SEQUENCE [LARGE SCALE GENOMIC DNA]</scope>
    <source>
        <strain evidence="2 3">S25</strain>
    </source>
</reference>
<organism evidence="2 3">
    <name type="scientific">Grimontia sedimenti</name>
    <dbReference type="NCBI Taxonomy" id="2711294"/>
    <lineage>
        <taxon>Bacteria</taxon>
        <taxon>Pseudomonadati</taxon>
        <taxon>Pseudomonadota</taxon>
        <taxon>Gammaproteobacteria</taxon>
        <taxon>Vibrionales</taxon>
        <taxon>Vibrionaceae</taxon>
        <taxon>Grimontia</taxon>
    </lineage>
</organism>
<feature type="domain" description="N-acetyltransferase" evidence="1">
    <location>
        <begin position="4"/>
        <end position="137"/>
    </location>
</feature>
<dbReference type="Gene3D" id="3.40.630.30">
    <property type="match status" value="1"/>
</dbReference>
<dbReference type="EMBL" id="JAALDL010000001">
    <property type="protein sequence ID" value="NGN96568.1"/>
    <property type="molecule type" value="Genomic_DNA"/>
</dbReference>
<dbReference type="GO" id="GO:0016747">
    <property type="term" value="F:acyltransferase activity, transferring groups other than amino-acyl groups"/>
    <property type="evidence" value="ECO:0007669"/>
    <property type="project" value="InterPro"/>
</dbReference>
<evidence type="ECO:0000313" key="3">
    <source>
        <dbReference type="Proteomes" id="UP000473008"/>
    </source>
</evidence>
<dbReference type="InterPro" id="IPR000182">
    <property type="entry name" value="GNAT_dom"/>
</dbReference>